<evidence type="ECO:0000256" key="1">
    <source>
        <dbReference type="ARBA" id="ARBA00008356"/>
    </source>
</evidence>
<feature type="compositionally biased region" description="Low complexity" evidence="3">
    <location>
        <begin position="571"/>
        <end position="583"/>
    </location>
</feature>
<keyword evidence="6" id="KW-1185">Reference proteome</keyword>
<evidence type="ECO:0000256" key="3">
    <source>
        <dbReference type="SAM" id="MobiDB-lite"/>
    </source>
</evidence>
<dbReference type="InterPro" id="IPR038090">
    <property type="entry name" value="Cdt1_C_WH_dom_sf"/>
</dbReference>
<keyword evidence="2" id="KW-0131">Cell cycle</keyword>
<organism evidence="5 6">
    <name type="scientific">Phanerochaete sordida</name>
    <dbReference type="NCBI Taxonomy" id="48140"/>
    <lineage>
        <taxon>Eukaryota</taxon>
        <taxon>Fungi</taxon>
        <taxon>Dikarya</taxon>
        <taxon>Basidiomycota</taxon>
        <taxon>Agaricomycotina</taxon>
        <taxon>Agaricomycetes</taxon>
        <taxon>Polyporales</taxon>
        <taxon>Phanerochaetaceae</taxon>
        <taxon>Phanerochaete</taxon>
    </lineage>
</organism>
<name>A0A9P3L729_9APHY</name>
<dbReference type="OrthoDB" id="3366139at2759"/>
<dbReference type="EMBL" id="BPQB01000001">
    <property type="protein sequence ID" value="GJE84490.1"/>
    <property type="molecule type" value="Genomic_DNA"/>
</dbReference>
<dbReference type="Proteomes" id="UP000703269">
    <property type="component" value="Unassembled WGS sequence"/>
</dbReference>
<evidence type="ECO:0000313" key="5">
    <source>
        <dbReference type="EMBL" id="GJE84490.1"/>
    </source>
</evidence>
<sequence>MSDLYTTLRVSPRKKRCLPEDDDDILTPKRLRIAPITPPATVSRKGGRGKGPFDASTATPLPSHLSRLLTIQTALQHALSHALATCAMSPSSETGIVRNVLNHLSISTYTGLTTKFDIDDLRRLVWVWEWDGKTLADKLDASKQTSSGEDDDDNPFLDKPLKDTSTTSDDDSDYLTKTPKRASKAKAMASTTKQKDTPAKQVQPTPKPRTRALAKALAADRVDHSPNKKSGSSSKNTPKTTRSVPIDDDENPFVERLTTPKPVSKAQTLSDDDENPFVEKATSPAKSSTKGKERATDEDTDNPFLEPKSTDSVPKDWTRGGMGFIVSQSTHYSKAQGSRVPAYGIGIEVEMDIDKGMGGGMAAVARWTAAAEQRRKDFRSKLESWTKTHSYAIDVPQIPMSMLPPLPVAKQPSTLTRLLASSSPKSPAAAAILATPPSPTSRLKSPTKSPAKRALGAFGAPFPATPSSRTATPTKNSIAFPMTPSSRTASPTKGLFAFPQTPSTRGLRDSDGFLTPSGTRTPTSSFSDTPSTSSSIPSTPVHQRGSGALTAPETPNTSRRAALYERIRQRSTSTSTSPTKTPTVLGGRTPKMSMSQLQKLGQEEMRRRCLLGRLNNVAESVWMLFSNPVASVTSTPSSRKRRALPSSEVAAAVMKSSSVPISSAEAYESLDLLVELCPFFLKKMDVGTEEWLEMPAPKSIDPADASPSKLPKMPASPGRTRGKDESAREVLLRSPKRVRPEAGGLREVRERVRRELESSE</sequence>
<feature type="domain" description="DNA replication factor Cdt1 C-terminal" evidence="4">
    <location>
        <begin position="598"/>
        <end position="683"/>
    </location>
</feature>
<feature type="compositionally biased region" description="Low complexity" evidence="3">
    <location>
        <begin position="519"/>
        <end position="540"/>
    </location>
</feature>
<dbReference type="AlphaFoldDB" id="A0A9P3L729"/>
<feature type="compositionally biased region" description="Low complexity" evidence="3">
    <location>
        <begin position="228"/>
        <end position="241"/>
    </location>
</feature>
<feature type="compositionally biased region" description="Basic and acidic residues" evidence="3">
    <location>
        <begin position="721"/>
        <end position="731"/>
    </location>
</feature>
<protein>
    <submittedName>
        <fullName evidence="5">CDT1-C domain-containing protein</fullName>
    </submittedName>
</protein>
<dbReference type="InterPro" id="IPR032054">
    <property type="entry name" value="Cdt1_C"/>
</dbReference>
<gene>
    <name evidence="5" type="ORF">PsYK624_005660</name>
</gene>
<evidence type="ECO:0000259" key="4">
    <source>
        <dbReference type="Pfam" id="PF16679"/>
    </source>
</evidence>
<comment type="caution">
    <text evidence="5">The sequence shown here is derived from an EMBL/GenBank/DDBJ whole genome shotgun (WGS) entry which is preliminary data.</text>
</comment>
<dbReference type="Gene3D" id="1.10.10.1420">
    <property type="entry name" value="DNA replication factor Cdt1, C-terminal WH domain"/>
    <property type="match status" value="1"/>
</dbReference>
<accession>A0A9P3L729</accession>
<comment type="similarity">
    <text evidence="1">Belongs to the Cdt1 family.</text>
</comment>
<evidence type="ECO:0000313" key="6">
    <source>
        <dbReference type="Proteomes" id="UP000703269"/>
    </source>
</evidence>
<feature type="region of interest" description="Disordered" evidence="3">
    <location>
        <begin position="36"/>
        <end position="59"/>
    </location>
</feature>
<dbReference type="Pfam" id="PF16679">
    <property type="entry name" value="CDT1_C"/>
    <property type="match status" value="1"/>
</dbReference>
<reference evidence="5 6" key="1">
    <citation type="submission" date="2021-08" db="EMBL/GenBank/DDBJ databases">
        <title>Draft Genome Sequence of Phanerochaete sordida strain YK-624.</title>
        <authorList>
            <person name="Mori T."/>
            <person name="Dohra H."/>
            <person name="Suzuki T."/>
            <person name="Kawagishi H."/>
            <person name="Hirai H."/>
        </authorList>
    </citation>
    <scope>NUCLEOTIDE SEQUENCE [LARGE SCALE GENOMIC DNA]</scope>
    <source>
        <strain evidence="5 6">YK-624</strain>
    </source>
</reference>
<feature type="compositionally biased region" description="Low complexity" evidence="3">
    <location>
        <begin position="460"/>
        <end position="474"/>
    </location>
</feature>
<feature type="region of interest" description="Disordered" evidence="3">
    <location>
        <begin position="697"/>
        <end position="746"/>
    </location>
</feature>
<proteinExistence type="inferred from homology"/>
<evidence type="ECO:0000256" key="2">
    <source>
        <dbReference type="ARBA" id="ARBA00023306"/>
    </source>
</evidence>
<feature type="region of interest" description="Disordered" evidence="3">
    <location>
        <begin position="141"/>
        <end position="316"/>
    </location>
</feature>
<feature type="region of interest" description="Disordered" evidence="3">
    <location>
        <begin position="429"/>
        <end position="590"/>
    </location>
</feature>